<keyword evidence="6" id="KW-1185">Reference proteome</keyword>
<dbReference type="InterPro" id="IPR006439">
    <property type="entry name" value="HAD-SF_hydro_IA"/>
</dbReference>
<dbReference type="InterPro" id="IPR023214">
    <property type="entry name" value="HAD_sf"/>
</dbReference>
<dbReference type="SUPFAM" id="SSF56784">
    <property type="entry name" value="HAD-like"/>
    <property type="match status" value="1"/>
</dbReference>
<reference evidence="5 6" key="1">
    <citation type="submission" date="2019-10" db="EMBL/GenBank/DDBJ databases">
        <title>Gracilibacillus sp. nov. isolated from rice seeds.</title>
        <authorList>
            <person name="He S."/>
        </authorList>
    </citation>
    <scope>NUCLEOTIDE SEQUENCE [LARGE SCALE GENOMIC DNA]</scope>
    <source>
        <strain evidence="5 6">TD8</strain>
    </source>
</reference>
<dbReference type="InterPro" id="IPR036412">
    <property type="entry name" value="HAD-like_sf"/>
</dbReference>
<dbReference type="GO" id="GO:0044281">
    <property type="term" value="P:small molecule metabolic process"/>
    <property type="evidence" value="ECO:0007669"/>
    <property type="project" value="UniProtKB-ARBA"/>
</dbReference>
<dbReference type="RefSeq" id="WP_153406218.1">
    <property type="nucleotide sequence ID" value="NZ_ML762442.1"/>
</dbReference>
<evidence type="ECO:0000256" key="2">
    <source>
        <dbReference type="ARBA" id="ARBA00022723"/>
    </source>
</evidence>
<dbReference type="PRINTS" id="PR00413">
    <property type="entry name" value="HADHALOGNASE"/>
</dbReference>
<keyword evidence="4" id="KW-0460">Magnesium</keyword>
<dbReference type="SFLD" id="SFLDS00003">
    <property type="entry name" value="Haloacid_Dehalogenase"/>
    <property type="match status" value="1"/>
</dbReference>
<dbReference type="PANTHER" id="PTHR46470">
    <property type="entry name" value="N-ACYLNEURAMINATE-9-PHOSPHATASE"/>
    <property type="match status" value="1"/>
</dbReference>
<evidence type="ECO:0000313" key="5">
    <source>
        <dbReference type="EMBL" id="KAB8127477.1"/>
    </source>
</evidence>
<evidence type="ECO:0000256" key="1">
    <source>
        <dbReference type="ARBA" id="ARBA00001946"/>
    </source>
</evidence>
<dbReference type="InterPro" id="IPR051400">
    <property type="entry name" value="HAD-like_hydrolase"/>
</dbReference>
<keyword evidence="2" id="KW-0479">Metal-binding</keyword>
<evidence type="ECO:0000256" key="4">
    <source>
        <dbReference type="ARBA" id="ARBA00022842"/>
    </source>
</evidence>
<dbReference type="GO" id="GO:0016791">
    <property type="term" value="F:phosphatase activity"/>
    <property type="evidence" value="ECO:0007669"/>
    <property type="project" value="TreeGrafter"/>
</dbReference>
<dbReference type="SFLD" id="SFLDG01129">
    <property type="entry name" value="C1.5:_HAD__Beta-PGM__Phosphata"/>
    <property type="match status" value="1"/>
</dbReference>
<sequence length="233" mass="27355">MQTIIFDVDDTLYDQALSFHRTFQKLIDSDKTYEQLDQIYRKSRKYSEILFDQSEKGEISIKDWQIGRITKAFEDFGIQIDEEEAVRFDQEYKEEQRKISLFPEIKQLLTELKQQGKQLAILTNGEESHQALKIAQLQLDKWIRKDHIFISGTHGIAKPKREIFDIVAAEINSIPEQTVYIGDSFEKDVVGAKQAGWQAIWMNHRNRSIPANSPYKPDEEFHHAKELLDFFQS</sequence>
<accession>A0A7C8GRK2</accession>
<proteinExistence type="predicted"/>
<gene>
    <name evidence="5" type="ORF">F9U64_17680</name>
</gene>
<dbReference type="NCBIfam" id="TIGR01549">
    <property type="entry name" value="HAD-SF-IA-v1"/>
    <property type="match status" value="2"/>
</dbReference>
<dbReference type="Gene3D" id="1.20.120.710">
    <property type="entry name" value="Haloacid dehalogenase hydrolase-like domain"/>
    <property type="match status" value="1"/>
</dbReference>
<dbReference type="EMBL" id="WEID01000091">
    <property type="protein sequence ID" value="KAB8127477.1"/>
    <property type="molecule type" value="Genomic_DNA"/>
</dbReference>
<dbReference type="GO" id="GO:0046872">
    <property type="term" value="F:metal ion binding"/>
    <property type="evidence" value="ECO:0007669"/>
    <property type="project" value="UniProtKB-KW"/>
</dbReference>
<comment type="caution">
    <text evidence="5">The sequence shown here is derived from an EMBL/GenBank/DDBJ whole genome shotgun (WGS) entry which is preliminary data.</text>
</comment>
<comment type="cofactor">
    <cofactor evidence="1">
        <name>Mg(2+)</name>
        <dbReference type="ChEBI" id="CHEBI:18420"/>
    </cofactor>
</comment>
<dbReference type="OrthoDB" id="25198at2"/>
<protein>
    <submittedName>
        <fullName evidence="5">HAD family hydrolase</fullName>
    </submittedName>
</protein>
<dbReference type="NCBIfam" id="TIGR01662">
    <property type="entry name" value="HAD-SF-IIIA"/>
    <property type="match status" value="1"/>
</dbReference>
<name>A0A7C8GRK2_9BACI</name>
<dbReference type="Pfam" id="PF00702">
    <property type="entry name" value="Hydrolase"/>
    <property type="match status" value="1"/>
</dbReference>
<dbReference type="InterPro" id="IPR006549">
    <property type="entry name" value="HAD-SF_hydro_IIIA"/>
</dbReference>
<dbReference type="Proteomes" id="UP000480246">
    <property type="component" value="Unassembled WGS sequence"/>
</dbReference>
<organism evidence="5 6">
    <name type="scientific">Gracilibacillus oryzae</name>
    <dbReference type="NCBI Taxonomy" id="1672701"/>
    <lineage>
        <taxon>Bacteria</taxon>
        <taxon>Bacillati</taxon>
        <taxon>Bacillota</taxon>
        <taxon>Bacilli</taxon>
        <taxon>Bacillales</taxon>
        <taxon>Bacillaceae</taxon>
        <taxon>Gracilibacillus</taxon>
    </lineage>
</organism>
<evidence type="ECO:0000313" key="6">
    <source>
        <dbReference type="Proteomes" id="UP000480246"/>
    </source>
</evidence>
<evidence type="ECO:0000256" key="3">
    <source>
        <dbReference type="ARBA" id="ARBA00022801"/>
    </source>
</evidence>
<dbReference type="PANTHER" id="PTHR46470:SF2">
    <property type="entry name" value="GLYCERALDEHYDE 3-PHOSPHATE PHOSPHATASE"/>
    <property type="match status" value="1"/>
</dbReference>
<dbReference type="Gene3D" id="3.40.50.1000">
    <property type="entry name" value="HAD superfamily/HAD-like"/>
    <property type="match status" value="1"/>
</dbReference>
<dbReference type="AlphaFoldDB" id="A0A7C8GRK2"/>
<keyword evidence="3 5" id="KW-0378">Hydrolase</keyword>